<protein>
    <submittedName>
        <fullName evidence="1">Uncharacterized protein</fullName>
    </submittedName>
</protein>
<dbReference type="Proteomes" id="UP000070498">
    <property type="component" value="Unassembled WGS sequence"/>
</dbReference>
<evidence type="ECO:0000313" key="1">
    <source>
        <dbReference type="EMBL" id="KXG87549.1"/>
    </source>
</evidence>
<dbReference type="EMBL" id="LNUW01000004">
    <property type="protein sequence ID" value="KXG87549.1"/>
    <property type="molecule type" value="Genomic_DNA"/>
</dbReference>
<gene>
    <name evidence="1" type="ORF">ATO67_18015</name>
</gene>
<sequence length="114" mass="12458">MTMVDDIVNNPTEIMISVMHLQEEAGLMRGLASFIRRNDETIRKQASQGQLARSVATLQRAEVAFELERAHGSGSLLKLGHPFVRLLISTRVVDVRNIVEAVPPSAVPNSVLAA</sequence>
<name>A0A135P7Z8_9HYPH</name>
<keyword evidence="2" id="KW-1185">Reference proteome</keyword>
<organism evidence="1 2">
    <name type="scientific">Agrobacterium bohemicum</name>
    <dbReference type="NCBI Taxonomy" id="2052828"/>
    <lineage>
        <taxon>Bacteria</taxon>
        <taxon>Pseudomonadati</taxon>
        <taxon>Pseudomonadota</taxon>
        <taxon>Alphaproteobacteria</taxon>
        <taxon>Hyphomicrobiales</taxon>
        <taxon>Rhizobiaceae</taxon>
        <taxon>Rhizobium/Agrobacterium group</taxon>
        <taxon>Agrobacterium</taxon>
    </lineage>
</organism>
<proteinExistence type="predicted"/>
<accession>A0A135P7Z8</accession>
<dbReference type="AlphaFoldDB" id="A0A135P7Z8"/>
<comment type="caution">
    <text evidence="1">The sequence shown here is derived from an EMBL/GenBank/DDBJ whole genome shotgun (WGS) entry which is preliminary data.</text>
</comment>
<reference evidence="1 2" key="1">
    <citation type="submission" date="2015-11" db="EMBL/GenBank/DDBJ databases">
        <title>Draft genome sequence of Agrobacterium sp. R89-1.</title>
        <authorList>
            <person name="Zahradnik J."/>
            <person name="Kyslikova E."/>
            <person name="Palyzova A."/>
            <person name="Kyslik P."/>
        </authorList>
    </citation>
    <scope>NUCLEOTIDE SEQUENCE [LARGE SCALE GENOMIC DNA]</scope>
    <source>
        <strain evidence="1 2">R89-1</strain>
    </source>
</reference>
<evidence type="ECO:0000313" key="2">
    <source>
        <dbReference type="Proteomes" id="UP000070498"/>
    </source>
</evidence>